<feature type="domain" description="Flagellar basal body rod protein N-terminal" evidence="2">
    <location>
        <begin position="43"/>
        <end position="60"/>
    </location>
</feature>
<dbReference type="Pfam" id="PF00460">
    <property type="entry name" value="Flg_bb_rod"/>
    <property type="match status" value="1"/>
</dbReference>
<dbReference type="EMBL" id="UINC01001391">
    <property type="protein sequence ID" value="SUZ79541.1"/>
    <property type="molecule type" value="Genomic_DNA"/>
</dbReference>
<dbReference type="SUPFAM" id="SSF117143">
    <property type="entry name" value="Flagellar hook protein flgE"/>
    <property type="match status" value="1"/>
</dbReference>
<dbReference type="GO" id="GO:0071978">
    <property type="term" value="P:bacterial-type flagellum-dependent swarming motility"/>
    <property type="evidence" value="ECO:0007669"/>
    <property type="project" value="TreeGrafter"/>
</dbReference>
<protein>
    <recommendedName>
        <fullName evidence="6">Flagellar basal-body/hook protein C-terminal domain-containing protein</fullName>
    </recommendedName>
</protein>
<evidence type="ECO:0000259" key="4">
    <source>
        <dbReference type="Pfam" id="PF22692"/>
    </source>
</evidence>
<comment type="similarity">
    <text evidence="1">Belongs to the flagella basal body rod proteins family.</text>
</comment>
<evidence type="ECO:0000259" key="3">
    <source>
        <dbReference type="Pfam" id="PF06429"/>
    </source>
</evidence>
<evidence type="ECO:0000259" key="2">
    <source>
        <dbReference type="Pfam" id="PF00460"/>
    </source>
</evidence>
<evidence type="ECO:0000256" key="1">
    <source>
        <dbReference type="ARBA" id="ARBA00009677"/>
    </source>
</evidence>
<proteinExistence type="inferred from homology"/>
<dbReference type="PANTHER" id="PTHR30435">
    <property type="entry name" value="FLAGELLAR PROTEIN"/>
    <property type="match status" value="1"/>
</dbReference>
<dbReference type="InterPro" id="IPR010930">
    <property type="entry name" value="Flg_bb/hook_C_dom"/>
</dbReference>
<name>A0A381QJM6_9ZZZZ</name>
<dbReference type="InterPro" id="IPR037925">
    <property type="entry name" value="FlgE/F/G-like"/>
</dbReference>
<sequence>MSSGILLALLKAYINKIKNCNFSGSSMSGMTSLVQAAGVIEHKMETVSNNLANVNTVGFKEDQPSFREVLSTVQRIAPESLEERFLSHEYLDDYVGMDKSAVVVDEVGKNFEPGRMRSTGNDLDFALANEGFFTIATPQGERFTRAGNFQLDSTGRVVTNDGFPVLGNNGAITIKEGSVHVNESGQLSVDGIILDSFHLVRFRNQDKLQKLGQGFFAPININDVPITSDEIRIQQGMLEDSNVNSMLEMTRMITATRAYESVHRALSRIDKLDEKAISMVQA</sequence>
<organism evidence="5">
    <name type="scientific">marine metagenome</name>
    <dbReference type="NCBI Taxonomy" id="408172"/>
    <lineage>
        <taxon>unclassified sequences</taxon>
        <taxon>metagenomes</taxon>
        <taxon>ecological metagenomes</taxon>
    </lineage>
</organism>
<dbReference type="InterPro" id="IPR001444">
    <property type="entry name" value="Flag_bb_rod_N"/>
</dbReference>
<dbReference type="InterPro" id="IPR019776">
    <property type="entry name" value="Flagellar_basal_body_rod_CS"/>
</dbReference>
<feature type="domain" description="Flagellar basal-body/hook protein C-terminal" evidence="3">
    <location>
        <begin position="234"/>
        <end position="279"/>
    </location>
</feature>
<dbReference type="Pfam" id="PF22692">
    <property type="entry name" value="LlgE_F_G_D1"/>
    <property type="match status" value="1"/>
</dbReference>
<gene>
    <name evidence="5" type="ORF">METZ01_LOCUS32395</name>
</gene>
<dbReference type="GO" id="GO:0009288">
    <property type="term" value="C:bacterial-type flagellum"/>
    <property type="evidence" value="ECO:0007669"/>
    <property type="project" value="TreeGrafter"/>
</dbReference>
<evidence type="ECO:0008006" key="6">
    <source>
        <dbReference type="Google" id="ProtNLM"/>
    </source>
</evidence>
<dbReference type="PANTHER" id="PTHR30435:SF19">
    <property type="entry name" value="FLAGELLAR BASAL-BODY ROD PROTEIN FLGG"/>
    <property type="match status" value="1"/>
</dbReference>
<reference evidence="5" key="1">
    <citation type="submission" date="2018-05" db="EMBL/GenBank/DDBJ databases">
        <authorList>
            <person name="Lanie J.A."/>
            <person name="Ng W.-L."/>
            <person name="Kazmierczak K.M."/>
            <person name="Andrzejewski T.M."/>
            <person name="Davidsen T.M."/>
            <person name="Wayne K.J."/>
            <person name="Tettelin H."/>
            <person name="Glass J.I."/>
            <person name="Rusch D."/>
            <person name="Podicherti R."/>
            <person name="Tsui H.-C.T."/>
            <person name="Winkler M.E."/>
        </authorList>
    </citation>
    <scope>NUCLEOTIDE SEQUENCE</scope>
</reference>
<dbReference type="Pfam" id="PF06429">
    <property type="entry name" value="Flg_bbr_C"/>
    <property type="match status" value="1"/>
</dbReference>
<dbReference type="InterPro" id="IPR020013">
    <property type="entry name" value="Flagellar_FlgE/F/G"/>
</dbReference>
<dbReference type="InterPro" id="IPR053967">
    <property type="entry name" value="LlgE_F_G-like_D1"/>
</dbReference>
<evidence type="ECO:0000313" key="5">
    <source>
        <dbReference type="EMBL" id="SUZ79541.1"/>
    </source>
</evidence>
<dbReference type="NCBIfam" id="TIGR03506">
    <property type="entry name" value="FlgEFG_subfam"/>
    <property type="match status" value="1"/>
</dbReference>
<accession>A0A381QJM6</accession>
<dbReference type="PROSITE" id="PS00588">
    <property type="entry name" value="FLAGELLA_BB_ROD"/>
    <property type="match status" value="1"/>
</dbReference>
<feature type="domain" description="Flagellar hook protein FlgE/F/G-like D1" evidence="4">
    <location>
        <begin position="127"/>
        <end position="189"/>
    </location>
</feature>
<dbReference type="AlphaFoldDB" id="A0A381QJM6"/>